<proteinExistence type="predicted"/>
<comment type="caution">
    <text evidence="1">The sequence shown here is derived from an EMBL/GenBank/DDBJ whole genome shotgun (WGS) entry which is preliminary data.</text>
</comment>
<dbReference type="EMBL" id="JADCNL010000001">
    <property type="protein sequence ID" value="KAG0497521.1"/>
    <property type="molecule type" value="Genomic_DNA"/>
</dbReference>
<protein>
    <submittedName>
        <fullName evidence="1">Uncharacterized protein</fullName>
    </submittedName>
</protein>
<dbReference type="Proteomes" id="UP000636800">
    <property type="component" value="Chromosome 1"/>
</dbReference>
<gene>
    <name evidence="1" type="ORF">HPP92_002212</name>
</gene>
<dbReference type="OrthoDB" id="28737at2759"/>
<dbReference type="AlphaFoldDB" id="A0A835RZT2"/>
<accession>A0A835RZT2</accession>
<reference evidence="1 2" key="1">
    <citation type="journal article" date="2020" name="Nat. Food">
        <title>A phased Vanilla planifolia genome enables genetic improvement of flavour and production.</title>
        <authorList>
            <person name="Hasing T."/>
            <person name="Tang H."/>
            <person name="Brym M."/>
            <person name="Khazi F."/>
            <person name="Huang T."/>
            <person name="Chambers A.H."/>
        </authorList>
    </citation>
    <scope>NUCLEOTIDE SEQUENCE [LARGE SCALE GENOMIC DNA]</scope>
    <source>
        <tissue evidence="1">Leaf</tissue>
    </source>
</reference>
<organism evidence="1 2">
    <name type="scientific">Vanilla planifolia</name>
    <name type="common">Vanilla</name>
    <dbReference type="NCBI Taxonomy" id="51239"/>
    <lineage>
        <taxon>Eukaryota</taxon>
        <taxon>Viridiplantae</taxon>
        <taxon>Streptophyta</taxon>
        <taxon>Embryophyta</taxon>
        <taxon>Tracheophyta</taxon>
        <taxon>Spermatophyta</taxon>
        <taxon>Magnoliopsida</taxon>
        <taxon>Liliopsida</taxon>
        <taxon>Asparagales</taxon>
        <taxon>Orchidaceae</taxon>
        <taxon>Vanilloideae</taxon>
        <taxon>Vanilleae</taxon>
        <taxon>Vanilla</taxon>
    </lineage>
</organism>
<keyword evidence="2" id="KW-1185">Reference proteome</keyword>
<evidence type="ECO:0000313" key="1">
    <source>
        <dbReference type="EMBL" id="KAG0497521.1"/>
    </source>
</evidence>
<evidence type="ECO:0000313" key="2">
    <source>
        <dbReference type="Proteomes" id="UP000636800"/>
    </source>
</evidence>
<name>A0A835RZT2_VANPL</name>
<sequence length="109" mass="11733">MGEAFPRRNPSVVQDEITEVGELRHGIVRRKLGNFGRPEDPVTAVDDDEVAVSSDGDRPCGVGDWGVAVGDPDDVRGREFALPYSGVTVRGFPGLKKPSWKVALGEESV</sequence>